<dbReference type="SMART" id="SM01057">
    <property type="entry name" value="Carb_anhydrase"/>
    <property type="match status" value="1"/>
</dbReference>
<evidence type="ECO:0000256" key="9">
    <source>
        <dbReference type="SAM" id="MobiDB-lite"/>
    </source>
</evidence>
<keyword evidence="5 8" id="KW-0862">Zinc</keyword>
<comment type="similarity">
    <text evidence="2 8">Belongs to the alpha-carbonic anhydrase family.</text>
</comment>
<protein>
    <recommendedName>
        <fullName evidence="3 8">Carbonic anhydrase</fullName>
        <ecNumber evidence="3 8">4.2.1.1</ecNumber>
    </recommendedName>
</protein>
<dbReference type="Gene3D" id="3.10.200.10">
    <property type="entry name" value="Alpha carbonic anhydrase"/>
    <property type="match status" value="1"/>
</dbReference>
<keyword evidence="4 8" id="KW-0479">Metal-binding</keyword>
<dbReference type="GO" id="GO:0004089">
    <property type="term" value="F:carbonate dehydratase activity"/>
    <property type="evidence" value="ECO:0007669"/>
    <property type="project" value="UniProtKB-UniRule"/>
</dbReference>
<dbReference type="PANTHER" id="PTHR18952:SF141">
    <property type="entry name" value="CARBONIC ANHYDRASE"/>
    <property type="match status" value="1"/>
</dbReference>
<proteinExistence type="evidence at transcript level"/>
<keyword evidence="6 8" id="KW-0456">Lyase</keyword>
<accession>L7MFR3</accession>
<feature type="region of interest" description="Disordered" evidence="9">
    <location>
        <begin position="301"/>
        <end position="332"/>
    </location>
</feature>
<evidence type="ECO:0000256" key="8">
    <source>
        <dbReference type="RuleBase" id="RU367011"/>
    </source>
</evidence>
<evidence type="ECO:0000256" key="5">
    <source>
        <dbReference type="ARBA" id="ARBA00022833"/>
    </source>
</evidence>
<dbReference type="InterPro" id="IPR018338">
    <property type="entry name" value="Carbonic_anhydrase_a-class_CS"/>
</dbReference>
<evidence type="ECO:0000313" key="11">
    <source>
        <dbReference type="EMBL" id="JAA62830.1"/>
    </source>
</evidence>
<dbReference type="EC" id="4.2.1.1" evidence="3 8"/>
<dbReference type="GO" id="GO:0005737">
    <property type="term" value="C:cytoplasm"/>
    <property type="evidence" value="ECO:0007669"/>
    <property type="project" value="TreeGrafter"/>
</dbReference>
<evidence type="ECO:0000259" key="10">
    <source>
        <dbReference type="PROSITE" id="PS51144"/>
    </source>
</evidence>
<sequence>LAEKRGCAGGEAFVGEQRPFCRSQGETTMPPASCRLWTLCSNRALTIHAVKRFVSSSAPAKGDSLRHLRHRKVVICGPSNWAKKFPKAAGEKQSPIDIVRCEVQQDPFLTENPLRWTYTGLQCTSLLNTGSGWRVDVSSPGPNIRGGPLHHNYQMVQFHSHWGTCSETGSEHTIDGEHYAGELHLVHYNVDMYSRASEAACSDKGLSVLAVFFKEGKPHEELKKLTDCMSKVVYKGMKCPLEQDIDINSLIPANSSYWTYEGSLTTPPCYESVTWIVFKEPIEVSREQFEAFRQLLSYKEGGGPQVPTDGPILKNFRPPQPLNGRVVREPSE</sequence>
<comment type="cofactor">
    <cofactor evidence="1 8">
        <name>Zn(2+)</name>
        <dbReference type="ChEBI" id="CHEBI:29105"/>
    </cofactor>
</comment>
<evidence type="ECO:0000256" key="3">
    <source>
        <dbReference type="ARBA" id="ARBA00012925"/>
    </source>
</evidence>
<name>L7MFR3_RHIPC</name>
<feature type="non-terminal residue" evidence="11">
    <location>
        <position position="1"/>
    </location>
</feature>
<dbReference type="InterPro" id="IPR036398">
    <property type="entry name" value="CA_dom_sf"/>
</dbReference>
<evidence type="ECO:0000256" key="4">
    <source>
        <dbReference type="ARBA" id="ARBA00022723"/>
    </source>
</evidence>
<evidence type="ECO:0000256" key="2">
    <source>
        <dbReference type="ARBA" id="ARBA00010718"/>
    </source>
</evidence>
<reference evidence="11" key="1">
    <citation type="submission" date="2012-11" db="EMBL/GenBank/DDBJ databases">
        <authorList>
            <person name="Lucero-Rivera Y.E."/>
            <person name="Tovar-Ramirez D."/>
        </authorList>
    </citation>
    <scope>NUCLEOTIDE SEQUENCE</scope>
    <source>
        <tissue evidence="11">Salivary gland</tissue>
    </source>
</reference>
<evidence type="ECO:0000256" key="1">
    <source>
        <dbReference type="ARBA" id="ARBA00001947"/>
    </source>
</evidence>
<evidence type="ECO:0000256" key="7">
    <source>
        <dbReference type="ARBA" id="ARBA00048348"/>
    </source>
</evidence>
<comment type="function">
    <text evidence="8">Reversible hydration of carbon dioxide.</text>
</comment>
<dbReference type="PROSITE" id="PS51144">
    <property type="entry name" value="ALPHA_CA_2"/>
    <property type="match status" value="1"/>
</dbReference>
<dbReference type="CDD" id="cd00326">
    <property type="entry name" value="alpha_CA"/>
    <property type="match status" value="1"/>
</dbReference>
<comment type="catalytic activity">
    <reaction evidence="7 8">
        <text>hydrogencarbonate + H(+) = CO2 + H2O</text>
        <dbReference type="Rhea" id="RHEA:10748"/>
        <dbReference type="ChEBI" id="CHEBI:15377"/>
        <dbReference type="ChEBI" id="CHEBI:15378"/>
        <dbReference type="ChEBI" id="CHEBI:16526"/>
        <dbReference type="ChEBI" id="CHEBI:17544"/>
        <dbReference type="EC" id="4.2.1.1"/>
    </reaction>
</comment>
<dbReference type="PANTHER" id="PTHR18952">
    <property type="entry name" value="CARBONIC ANHYDRASE"/>
    <property type="match status" value="1"/>
</dbReference>
<dbReference type="SUPFAM" id="SSF51069">
    <property type="entry name" value="Carbonic anhydrase"/>
    <property type="match status" value="1"/>
</dbReference>
<dbReference type="InterPro" id="IPR023561">
    <property type="entry name" value="Carbonic_anhydrase_a-class"/>
</dbReference>
<dbReference type="AlphaFoldDB" id="L7MFR3"/>
<organism evidence="11">
    <name type="scientific">Rhipicephalus pulchellus</name>
    <name type="common">Yellow backed tick</name>
    <name type="synonym">Dermacentor pulchellus</name>
    <dbReference type="NCBI Taxonomy" id="72859"/>
    <lineage>
        <taxon>Eukaryota</taxon>
        <taxon>Metazoa</taxon>
        <taxon>Ecdysozoa</taxon>
        <taxon>Arthropoda</taxon>
        <taxon>Chelicerata</taxon>
        <taxon>Arachnida</taxon>
        <taxon>Acari</taxon>
        <taxon>Parasitiformes</taxon>
        <taxon>Ixodida</taxon>
        <taxon>Ixodoidea</taxon>
        <taxon>Ixodidae</taxon>
        <taxon>Rhipicephalinae</taxon>
        <taxon>Rhipicephalus</taxon>
        <taxon>Rhipicephalus</taxon>
    </lineage>
</organism>
<dbReference type="EMBL" id="GACK01002204">
    <property type="protein sequence ID" value="JAA62830.1"/>
    <property type="molecule type" value="mRNA"/>
</dbReference>
<evidence type="ECO:0000256" key="6">
    <source>
        <dbReference type="ARBA" id="ARBA00023239"/>
    </source>
</evidence>
<dbReference type="PROSITE" id="PS00162">
    <property type="entry name" value="ALPHA_CA_1"/>
    <property type="match status" value="1"/>
</dbReference>
<dbReference type="Pfam" id="PF00194">
    <property type="entry name" value="Carb_anhydrase"/>
    <property type="match status" value="1"/>
</dbReference>
<dbReference type="GO" id="GO:0008270">
    <property type="term" value="F:zinc ion binding"/>
    <property type="evidence" value="ECO:0007669"/>
    <property type="project" value="UniProtKB-UniRule"/>
</dbReference>
<dbReference type="InterPro" id="IPR001148">
    <property type="entry name" value="CA_dom"/>
</dbReference>
<reference evidence="11" key="2">
    <citation type="journal article" date="2015" name="J. Proteomics">
        <title>Sexual differences in the sialomes of the zebra tick, Rhipicephalus pulchellus.</title>
        <authorList>
            <person name="Tan A.W."/>
            <person name="Francischetti I.M."/>
            <person name="Slovak M."/>
            <person name="Kini R.M."/>
            <person name="Ribeiro J.M."/>
        </authorList>
    </citation>
    <scope>NUCLEOTIDE SEQUENCE</scope>
    <source>
        <tissue evidence="11">Salivary gland</tissue>
    </source>
</reference>
<feature type="domain" description="Alpha-carbonic anhydrase" evidence="10">
    <location>
        <begin position="66"/>
        <end position="331"/>
    </location>
</feature>